<dbReference type="SUPFAM" id="SSF46785">
    <property type="entry name" value="Winged helix' DNA-binding domain"/>
    <property type="match status" value="1"/>
</dbReference>
<dbReference type="AlphaFoldDB" id="E3MGT2"/>
<feature type="DNA-binding region" description="Fork-head" evidence="3">
    <location>
        <begin position="15"/>
        <end position="103"/>
    </location>
</feature>
<evidence type="ECO:0000256" key="2">
    <source>
        <dbReference type="ARBA" id="ARBA00023242"/>
    </source>
</evidence>
<dbReference type="GO" id="GO:0000978">
    <property type="term" value="F:RNA polymerase II cis-regulatory region sequence-specific DNA binding"/>
    <property type="evidence" value="ECO:0007669"/>
    <property type="project" value="TreeGrafter"/>
</dbReference>
<dbReference type="InterPro" id="IPR030456">
    <property type="entry name" value="TF_fork_head_CS_2"/>
</dbReference>
<dbReference type="Proteomes" id="UP000008281">
    <property type="component" value="Unassembled WGS sequence"/>
</dbReference>
<keyword evidence="6" id="KW-1185">Reference proteome</keyword>
<dbReference type="OMA" id="MPRDITE"/>
<dbReference type="HOGENOM" id="CLU_077699_5_2_1"/>
<dbReference type="CDD" id="cd00059">
    <property type="entry name" value="FH_FOX"/>
    <property type="match status" value="1"/>
</dbReference>
<dbReference type="PROSITE" id="PS50039">
    <property type="entry name" value="FORK_HEAD_3"/>
    <property type="match status" value="1"/>
</dbReference>
<evidence type="ECO:0000313" key="6">
    <source>
        <dbReference type="Proteomes" id="UP000008281"/>
    </source>
</evidence>
<evidence type="ECO:0000259" key="4">
    <source>
        <dbReference type="PROSITE" id="PS50039"/>
    </source>
</evidence>
<organism evidence="6">
    <name type="scientific">Caenorhabditis remanei</name>
    <name type="common">Caenorhabditis vulgaris</name>
    <dbReference type="NCBI Taxonomy" id="31234"/>
    <lineage>
        <taxon>Eukaryota</taxon>
        <taxon>Metazoa</taxon>
        <taxon>Ecdysozoa</taxon>
        <taxon>Nematoda</taxon>
        <taxon>Chromadorea</taxon>
        <taxon>Rhabditida</taxon>
        <taxon>Rhabditina</taxon>
        <taxon>Rhabditomorpha</taxon>
        <taxon>Rhabditoidea</taxon>
        <taxon>Rhabditidae</taxon>
        <taxon>Peloderinae</taxon>
        <taxon>Caenorhabditis</taxon>
    </lineage>
</organism>
<dbReference type="EMBL" id="DS268444">
    <property type="protein sequence ID" value="EFP01679.1"/>
    <property type="molecule type" value="Genomic_DNA"/>
</dbReference>
<dbReference type="InParanoid" id="E3MGT2"/>
<dbReference type="SMART" id="SM00339">
    <property type="entry name" value="FH"/>
    <property type="match status" value="1"/>
</dbReference>
<dbReference type="PANTHER" id="PTHR11829">
    <property type="entry name" value="FORKHEAD BOX PROTEIN"/>
    <property type="match status" value="1"/>
</dbReference>
<dbReference type="InterPro" id="IPR036388">
    <property type="entry name" value="WH-like_DNA-bd_sf"/>
</dbReference>
<name>E3MGT2_CAERE</name>
<keyword evidence="2 3" id="KW-0539">Nucleus</keyword>
<dbReference type="InterPro" id="IPR050211">
    <property type="entry name" value="FOX_domain-containing"/>
</dbReference>
<dbReference type="PANTHER" id="PTHR11829:SF411">
    <property type="entry name" value="FORKHEAD BOX PROTEIN L2"/>
    <property type="match status" value="1"/>
</dbReference>
<reference evidence="5" key="1">
    <citation type="submission" date="2007-07" db="EMBL/GenBank/DDBJ databases">
        <title>PCAP assembly of the Caenorhabditis remanei genome.</title>
        <authorList>
            <consortium name="The Caenorhabditis remanei Sequencing Consortium"/>
            <person name="Wilson R.K."/>
        </authorList>
    </citation>
    <scope>NUCLEOTIDE SEQUENCE [LARGE SCALE GENOMIC DNA]</scope>
    <source>
        <strain evidence="5">PB4641</strain>
    </source>
</reference>
<keyword evidence="1 3" id="KW-0238">DNA-binding</keyword>
<comment type="subcellular location">
    <subcellularLocation>
        <location evidence="3">Nucleus</location>
    </subcellularLocation>
</comment>
<dbReference type="InterPro" id="IPR036390">
    <property type="entry name" value="WH_DNA-bd_sf"/>
</dbReference>
<evidence type="ECO:0000256" key="3">
    <source>
        <dbReference type="PROSITE-ProRule" id="PRU00089"/>
    </source>
</evidence>
<gene>
    <name evidence="5" type="ORF">CRE_23449</name>
</gene>
<dbReference type="GO" id="GO:0030154">
    <property type="term" value="P:cell differentiation"/>
    <property type="evidence" value="ECO:0007669"/>
    <property type="project" value="TreeGrafter"/>
</dbReference>
<dbReference type="PROSITE" id="PS00658">
    <property type="entry name" value="FORK_HEAD_2"/>
    <property type="match status" value="1"/>
</dbReference>
<dbReference type="Gene3D" id="1.10.10.10">
    <property type="entry name" value="Winged helix-like DNA-binding domain superfamily/Winged helix DNA-binding domain"/>
    <property type="match status" value="1"/>
</dbReference>
<dbReference type="GO" id="GO:0005634">
    <property type="term" value="C:nucleus"/>
    <property type="evidence" value="ECO:0007669"/>
    <property type="project" value="UniProtKB-SubCell"/>
</dbReference>
<evidence type="ECO:0000256" key="1">
    <source>
        <dbReference type="ARBA" id="ARBA00023125"/>
    </source>
</evidence>
<feature type="domain" description="Fork-head" evidence="4">
    <location>
        <begin position="15"/>
        <end position="103"/>
    </location>
</feature>
<proteinExistence type="predicted"/>
<dbReference type="GO" id="GO:0000981">
    <property type="term" value="F:DNA-binding transcription factor activity, RNA polymerase II-specific"/>
    <property type="evidence" value="ECO:0007669"/>
    <property type="project" value="TreeGrafter"/>
</dbReference>
<accession>E3MGT2</accession>
<dbReference type="PRINTS" id="PR00053">
    <property type="entry name" value="FORKHEAD"/>
</dbReference>
<dbReference type="eggNOG" id="KOG2294">
    <property type="taxonomic scope" value="Eukaryota"/>
</dbReference>
<sequence>MEPPLADCSELDPKQPSLSYKDLIIEAIQKSPQKQATIKQIFMKIQLLYPYYREKPDQWGWKNSIRHNLALHDCFVKLPMIKGLSTDTLHYWTFVEEMLNPEN</sequence>
<protein>
    <recommendedName>
        <fullName evidence="4">Fork-head domain-containing protein</fullName>
    </recommendedName>
</protein>
<dbReference type="GO" id="GO:0009653">
    <property type="term" value="P:anatomical structure morphogenesis"/>
    <property type="evidence" value="ECO:0007669"/>
    <property type="project" value="TreeGrafter"/>
</dbReference>
<dbReference type="STRING" id="31234.E3MGT2"/>
<dbReference type="OrthoDB" id="5954824at2759"/>
<dbReference type="InterPro" id="IPR001766">
    <property type="entry name" value="Fork_head_dom"/>
</dbReference>
<evidence type="ECO:0000313" key="5">
    <source>
        <dbReference type="EMBL" id="EFP01679.1"/>
    </source>
</evidence>
<dbReference type="Pfam" id="PF00250">
    <property type="entry name" value="Forkhead"/>
    <property type="match status" value="1"/>
</dbReference>